<evidence type="ECO:0000313" key="1">
    <source>
        <dbReference type="EMBL" id="SJZ94091.1"/>
    </source>
</evidence>
<sequence>MMLLSGCSSPINPVQVEVITLLPEPGLITQCNKPRLTGTTPAQTAAEDVPRLKLALSQCAAQAQDYLTWYAEQAALLTK</sequence>
<organism evidence="1 2">
    <name type="scientific">Photobacterium toruni</name>
    <dbReference type="NCBI Taxonomy" id="1935446"/>
    <lineage>
        <taxon>Bacteria</taxon>
        <taxon>Pseudomonadati</taxon>
        <taxon>Pseudomonadota</taxon>
        <taxon>Gammaproteobacteria</taxon>
        <taxon>Vibrionales</taxon>
        <taxon>Vibrionaceae</taxon>
        <taxon>Photobacterium</taxon>
    </lineage>
</organism>
<dbReference type="AlphaFoldDB" id="A0A1T4PS13"/>
<proteinExistence type="predicted"/>
<dbReference type="Pfam" id="PF23793">
    <property type="entry name" value="LysC"/>
    <property type="match status" value="1"/>
</dbReference>
<name>A0A1T4PS13_9GAMM</name>
<dbReference type="Proteomes" id="UP000191116">
    <property type="component" value="Unassembled WGS sequence"/>
</dbReference>
<gene>
    <name evidence="1" type="ORF">CZ814_00855</name>
</gene>
<evidence type="ECO:0000313" key="2">
    <source>
        <dbReference type="Proteomes" id="UP000191116"/>
    </source>
</evidence>
<dbReference type="InterPro" id="IPR058979">
    <property type="entry name" value="LysC-like"/>
</dbReference>
<dbReference type="RefSeq" id="WP_235866902.1">
    <property type="nucleotide sequence ID" value="NZ_AP024855.1"/>
</dbReference>
<accession>A0A1T4PS13</accession>
<protein>
    <submittedName>
        <fullName evidence="1">Uncharacterized protein</fullName>
    </submittedName>
</protein>
<dbReference type="EMBL" id="FUWP01000003">
    <property type="protein sequence ID" value="SJZ94091.1"/>
    <property type="molecule type" value="Genomic_DNA"/>
</dbReference>
<reference evidence="1 2" key="1">
    <citation type="submission" date="2017-02" db="EMBL/GenBank/DDBJ databases">
        <authorList>
            <person name="Peterson S.W."/>
        </authorList>
    </citation>
    <scope>NUCLEOTIDE SEQUENCE [LARGE SCALE GENOMIC DNA]</scope>
    <source>
        <strain evidence="1 2">CECT 9189</strain>
    </source>
</reference>